<reference evidence="1 2" key="1">
    <citation type="submission" date="2021-07" db="EMBL/GenBank/DDBJ databases">
        <authorList>
            <person name="Palmer J.M."/>
        </authorList>
    </citation>
    <scope>NUCLEOTIDE SEQUENCE [LARGE SCALE GENOMIC DNA]</scope>
    <source>
        <strain evidence="1 2">AT_MEX2019</strain>
        <tissue evidence="1">Muscle</tissue>
    </source>
</reference>
<name>A0ABU7BQ38_9TELE</name>
<comment type="caution">
    <text evidence="1">The sequence shown here is derived from an EMBL/GenBank/DDBJ whole genome shotgun (WGS) entry which is preliminary data.</text>
</comment>
<dbReference type="Proteomes" id="UP001345963">
    <property type="component" value="Unassembled WGS sequence"/>
</dbReference>
<dbReference type="EMBL" id="JAHUTI010060291">
    <property type="protein sequence ID" value="MED6251774.1"/>
    <property type="molecule type" value="Genomic_DNA"/>
</dbReference>
<sequence>MSANELRTSEFAPAGFTLSQASQAIMEICSVDQTGCEDPDVDTDMTARMLHSMEQELRLVANTQCIPIQALGLESDDSGWENQDENHYFTWSGASKERNQEEEIAERDRQSALSHLLIETSKTDTHLV</sequence>
<evidence type="ECO:0000313" key="1">
    <source>
        <dbReference type="EMBL" id="MED6251774.1"/>
    </source>
</evidence>
<accession>A0ABU7BQ38</accession>
<gene>
    <name evidence="1" type="ORF">ATANTOWER_002751</name>
</gene>
<organism evidence="1 2">
    <name type="scientific">Ataeniobius toweri</name>
    <dbReference type="NCBI Taxonomy" id="208326"/>
    <lineage>
        <taxon>Eukaryota</taxon>
        <taxon>Metazoa</taxon>
        <taxon>Chordata</taxon>
        <taxon>Craniata</taxon>
        <taxon>Vertebrata</taxon>
        <taxon>Euteleostomi</taxon>
        <taxon>Actinopterygii</taxon>
        <taxon>Neopterygii</taxon>
        <taxon>Teleostei</taxon>
        <taxon>Neoteleostei</taxon>
        <taxon>Acanthomorphata</taxon>
        <taxon>Ovalentaria</taxon>
        <taxon>Atherinomorphae</taxon>
        <taxon>Cyprinodontiformes</taxon>
        <taxon>Goodeidae</taxon>
        <taxon>Ataeniobius</taxon>
    </lineage>
</organism>
<keyword evidence="2" id="KW-1185">Reference proteome</keyword>
<evidence type="ECO:0000313" key="2">
    <source>
        <dbReference type="Proteomes" id="UP001345963"/>
    </source>
</evidence>
<proteinExistence type="predicted"/>
<protein>
    <submittedName>
        <fullName evidence="1">Uncharacterized protein</fullName>
    </submittedName>
</protein>